<dbReference type="GO" id="GO:0046872">
    <property type="term" value="F:metal ion binding"/>
    <property type="evidence" value="ECO:0007669"/>
    <property type="project" value="UniProtKB-KW"/>
</dbReference>
<evidence type="ECO:0000313" key="12">
    <source>
        <dbReference type="Proteomes" id="UP000007014"/>
    </source>
</evidence>
<feature type="region of interest" description="Disordered" evidence="10">
    <location>
        <begin position="46"/>
        <end position="113"/>
    </location>
</feature>
<organism evidence="11 12">
    <name type="scientific">Cyanidioschyzon merolae (strain NIES-3377 / 10D)</name>
    <name type="common">Unicellular red alga</name>
    <dbReference type="NCBI Taxonomy" id="280699"/>
    <lineage>
        <taxon>Eukaryota</taxon>
        <taxon>Rhodophyta</taxon>
        <taxon>Bangiophyceae</taxon>
        <taxon>Cyanidiales</taxon>
        <taxon>Cyanidiaceae</taxon>
        <taxon>Cyanidioschyzon</taxon>
    </lineage>
</organism>
<sequence>MTFWAWIALTGHSGIHSRSSLRTLPRETARVRRVLWRLSPEHPHLGRSVFTPSRTTARPSEARERLPRSALPHLRSNYSLPETAMLGSGTGHGSSDGKGAPLPATTTTTTHQSDERLLTLDELVLSAGFASRLPADPETANYVRVVRGAALSFVHPSPTWTEPVLAVWSDRCARACLDLEVRPSERDYAARVFSGLAMLPGSRPYAQRYGGHQFGVWAGQLGDGRVIVLGEYQNRCGETWTLQLKGAGKTPFARFADGRAVLRSSVREFLASEALHALGIPTSRALSLVVTGDKVVRDMFYDGNPREEPGAVVCRLAPSWVRFGTFELATDWNELELLRQLADDTIVHHYPALLAHERSHGKRTSADSSRSARNEESQNPMPYRALLLQVAERTAALVAGWQSVGFVHGVLNTDNMSILGITIDYGPFGFLDAYMPEYTPNTTDLPGRRYCYALQPTICLWNLLQLVRAFEPLTGTNLSEEVSQTYETKFREEMSARLRAKLGFQTWNSDADNGLVRDLYELMRQDRADFTRTWRALSWLEPVACLQKSDASLEPLLRVLPEPVRKNPDRLEAWRLWVQRYAERTLAEDNFDGTARRKQMQAASPKYILRNYMAQVAIEKAENEQDFSEIERLLKLLEHPYAEQPEMEALYDREPPTWSQRLGVCMNSCSS</sequence>
<dbReference type="Pfam" id="PF02696">
    <property type="entry name" value="SelO"/>
    <property type="match status" value="1"/>
</dbReference>
<keyword evidence="5" id="KW-0479">Metal-binding</keyword>
<comment type="similarity">
    <text evidence="2">Belongs to the SELO family.</text>
</comment>
<evidence type="ECO:0000256" key="9">
    <source>
        <dbReference type="ARBA" id="ARBA00031547"/>
    </source>
</evidence>
<evidence type="ECO:0000256" key="8">
    <source>
        <dbReference type="ARBA" id="ARBA00022842"/>
    </source>
</evidence>
<evidence type="ECO:0000256" key="6">
    <source>
        <dbReference type="ARBA" id="ARBA00022741"/>
    </source>
</evidence>
<dbReference type="STRING" id="280699.M1VJV6"/>
<accession>M1VJV6</accession>
<keyword evidence="3" id="KW-0808">Transferase</keyword>
<keyword evidence="8" id="KW-0460">Magnesium</keyword>
<evidence type="ECO:0000256" key="2">
    <source>
        <dbReference type="ARBA" id="ARBA00009747"/>
    </source>
</evidence>
<comment type="cofactor">
    <cofactor evidence="1">
        <name>Mg(2+)</name>
        <dbReference type="ChEBI" id="CHEBI:18420"/>
    </cofactor>
</comment>
<dbReference type="NCBIfam" id="NF000658">
    <property type="entry name" value="PRK00029.1"/>
    <property type="match status" value="1"/>
</dbReference>
<dbReference type="OMA" id="LCVTXSS"/>
<evidence type="ECO:0000256" key="5">
    <source>
        <dbReference type="ARBA" id="ARBA00022723"/>
    </source>
</evidence>
<gene>
    <name evidence="11" type="ORF">CYME_CMO340C</name>
</gene>
<evidence type="ECO:0000256" key="1">
    <source>
        <dbReference type="ARBA" id="ARBA00001946"/>
    </source>
</evidence>
<dbReference type="HAMAP" id="MF_00692">
    <property type="entry name" value="SelO"/>
    <property type="match status" value="1"/>
</dbReference>
<dbReference type="Proteomes" id="UP000007014">
    <property type="component" value="Chromosome 15"/>
</dbReference>
<evidence type="ECO:0000256" key="10">
    <source>
        <dbReference type="SAM" id="MobiDB-lite"/>
    </source>
</evidence>
<dbReference type="eggNOG" id="KOG2542">
    <property type="taxonomic scope" value="Eukaryota"/>
</dbReference>
<name>M1VJV6_CYAM1</name>
<feature type="region of interest" description="Disordered" evidence="10">
    <location>
        <begin position="357"/>
        <end position="378"/>
    </location>
</feature>
<keyword evidence="6" id="KW-0547">Nucleotide-binding</keyword>
<dbReference type="InterPro" id="IPR003846">
    <property type="entry name" value="SelO"/>
</dbReference>
<dbReference type="GeneID" id="16995792"/>
<dbReference type="PANTHER" id="PTHR32057:SF14">
    <property type="entry name" value="PROTEIN ADENYLYLTRANSFERASE SELO, MITOCHONDRIAL"/>
    <property type="match status" value="1"/>
</dbReference>
<evidence type="ECO:0000256" key="3">
    <source>
        <dbReference type="ARBA" id="ARBA00022679"/>
    </source>
</evidence>
<dbReference type="HOGENOM" id="CLU_010245_4_0_1"/>
<keyword evidence="12" id="KW-1185">Reference proteome</keyword>
<keyword evidence="7" id="KW-0067">ATP-binding</keyword>
<dbReference type="KEGG" id="cme:CYME_CMO340C"/>
<reference evidence="11 12" key="1">
    <citation type="journal article" date="2004" name="Nature">
        <title>Genome sequence of the ultrasmall unicellular red alga Cyanidioschyzon merolae 10D.</title>
        <authorList>
            <person name="Matsuzaki M."/>
            <person name="Misumi O."/>
            <person name="Shin-i T."/>
            <person name="Maruyama S."/>
            <person name="Takahara M."/>
            <person name="Miyagishima S."/>
            <person name="Mori T."/>
            <person name="Nishida K."/>
            <person name="Yagisawa F."/>
            <person name="Nishida K."/>
            <person name="Yoshida Y."/>
            <person name="Nishimura Y."/>
            <person name="Nakao S."/>
            <person name="Kobayashi T."/>
            <person name="Momoyama Y."/>
            <person name="Higashiyama T."/>
            <person name="Minoda A."/>
            <person name="Sano M."/>
            <person name="Nomoto H."/>
            <person name="Oishi K."/>
            <person name="Hayashi H."/>
            <person name="Ohta F."/>
            <person name="Nishizaka S."/>
            <person name="Haga S."/>
            <person name="Miura S."/>
            <person name="Morishita T."/>
            <person name="Kabeya Y."/>
            <person name="Terasawa K."/>
            <person name="Suzuki Y."/>
            <person name="Ishii Y."/>
            <person name="Asakawa S."/>
            <person name="Takano H."/>
            <person name="Ohta N."/>
            <person name="Kuroiwa H."/>
            <person name="Tanaka K."/>
            <person name="Shimizu N."/>
            <person name="Sugano S."/>
            <person name="Sato N."/>
            <person name="Nozaki H."/>
            <person name="Ogasawara N."/>
            <person name="Kohara Y."/>
            <person name="Kuroiwa T."/>
        </authorList>
    </citation>
    <scope>NUCLEOTIDE SEQUENCE [LARGE SCALE GENOMIC DNA]</scope>
    <source>
        <strain evidence="11 12">10D</strain>
    </source>
</reference>
<keyword evidence="4" id="KW-0548">Nucleotidyltransferase</keyword>
<dbReference type="Gramene" id="CMO340CT">
    <property type="protein sequence ID" value="CMO340CT"/>
    <property type="gene ID" value="CMO340C"/>
</dbReference>
<dbReference type="OrthoDB" id="10254721at2759"/>
<dbReference type="PANTHER" id="PTHR32057">
    <property type="entry name" value="PROTEIN ADENYLYLTRANSFERASE SELO, MITOCHONDRIAL"/>
    <property type="match status" value="1"/>
</dbReference>
<dbReference type="AlphaFoldDB" id="M1VJV6"/>
<dbReference type="GO" id="GO:0009534">
    <property type="term" value="C:chloroplast thylakoid"/>
    <property type="evidence" value="ECO:0007669"/>
    <property type="project" value="TreeGrafter"/>
</dbReference>
<protein>
    <recommendedName>
        <fullName evidence="9">Selenoprotein O</fullName>
    </recommendedName>
</protein>
<evidence type="ECO:0000313" key="11">
    <source>
        <dbReference type="EMBL" id="BAM81663.1"/>
    </source>
</evidence>
<dbReference type="GO" id="GO:0005524">
    <property type="term" value="F:ATP binding"/>
    <property type="evidence" value="ECO:0007669"/>
    <property type="project" value="UniProtKB-KW"/>
</dbReference>
<evidence type="ECO:0000256" key="7">
    <source>
        <dbReference type="ARBA" id="ARBA00022840"/>
    </source>
</evidence>
<proteinExistence type="inferred from homology"/>
<dbReference type="EMBL" id="AP006497">
    <property type="protein sequence ID" value="BAM81663.1"/>
    <property type="molecule type" value="Genomic_DNA"/>
</dbReference>
<evidence type="ECO:0000256" key="4">
    <source>
        <dbReference type="ARBA" id="ARBA00022695"/>
    </source>
</evidence>
<dbReference type="GO" id="GO:0070733">
    <property type="term" value="F:AMPylase activity"/>
    <property type="evidence" value="ECO:0007669"/>
    <property type="project" value="TreeGrafter"/>
</dbReference>
<dbReference type="RefSeq" id="XP_005537699.1">
    <property type="nucleotide sequence ID" value="XM_005537642.1"/>
</dbReference>
<reference evidence="11 12" key="2">
    <citation type="journal article" date="2007" name="BMC Biol.">
        <title>A 100%-complete sequence reveals unusually simple genomic features in the hot-spring red alga Cyanidioschyzon merolae.</title>
        <authorList>
            <person name="Nozaki H."/>
            <person name="Takano H."/>
            <person name="Misumi O."/>
            <person name="Terasawa K."/>
            <person name="Matsuzaki M."/>
            <person name="Maruyama S."/>
            <person name="Nishida K."/>
            <person name="Yagisawa F."/>
            <person name="Yoshida Y."/>
            <person name="Fujiwara T."/>
            <person name="Takio S."/>
            <person name="Tamura K."/>
            <person name="Chung S.J."/>
            <person name="Nakamura S."/>
            <person name="Kuroiwa H."/>
            <person name="Tanaka K."/>
            <person name="Sato N."/>
            <person name="Kuroiwa T."/>
        </authorList>
    </citation>
    <scope>NUCLEOTIDE SEQUENCE [LARGE SCALE GENOMIC DNA]</scope>
    <source>
        <strain evidence="11 12">10D</strain>
    </source>
</reference>